<proteinExistence type="predicted"/>
<evidence type="ECO:0000313" key="3">
    <source>
        <dbReference type="Proteomes" id="UP000034493"/>
    </source>
</evidence>
<evidence type="ECO:0000256" key="1">
    <source>
        <dbReference type="SAM" id="SignalP"/>
    </source>
</evidence>
<organism evidence="2 3">
    <name type="scientific">Candidatus Curtissbacteria bacterium GW2011_GWA2_41_24</name>
    <dbReference type="NCBI Taxonomy" id="1618411"/>
    <lineage>
        <taxon>Bacteria</taxon>
        <taxon>Candidatus Curtissiibacteriota</taxon>
    </lineage>
</organism>
<accession>A0A0G0VR70</accession>
<evidence type="ECO:0000313" key="2">
    <source>
        <dbReference type="EMBL" id="KKS03389.1"/>
    </source>
</evidence>
<feature type="signal peptide" evidence="1">
    <location>
        <begin position="1"/>
        <end position="26"/>
    </location>
</feature>
<protein>
    <submittedName>
        <fullName evidence="2">Uncharacterized protein</fullName>
    </submittedName>
</protein>
<sequence>MISIKKLATVGAAAGLLAASALPVLADDELEVEQENKAYVRNDVDSEANTGKNDIGGGRFVLMSTGNATSYVDVSTTANKNVAIVEDCDCFDELEVEQENKAYVRNDVDSEANTGKNDIGGGRVVIMRTGDAFSWPTVTNVVNKNVAVVGD</sequence>
<keyword evidence="1" id="KW-0732">Signal</keyword>
<reference evidence="2 3" key="1">
    <citation type="journal article" date="2015" name="Nature">
        <title>rRNA introns, odd ribosomes, and small enigmatic genomes across a large radiation of phyla.</title>
        <authorList>
            <person name="Brown C.T."/>
            <person name="Hug L.A."/>
            <person name="Thomas B.C."/>
            <person name="Sharon I."/>
            <person name="Castelle C.J."/>
            <person name="Singh A."/>
            <person name="Wilkins M.J."/>
            <person name="Williams K.H."/>
            <person name="Banfield J.F."/>
        </authorList>
    </citation>
    <scope>NUCLEOTIDE SEQUENCE [LARGE SCALE GENOMIC DNA]</scope>
</reference>
<feature type="chain" id="PRO_5002534966" evidence="1">
    <location>
        <begin position="27"/>
        <end position="151"/>
    </location>
</feature>
<dbReference type="Proteomes" id="UP000034493">
    <property type="component" value="Unassembled WGS sequence"/>
</dbReference>
<dbReference type="EMBL" id="LCBC01000020">
    <property type="protein sequence ID" value="KKS03389.1"/>
    <property type="molecule type" value="Genomic_DNA"/>
</dbReference>
<gene>
    <name evidence="2" type="ORF">UU56_C0020G0002</name>
</gene>
<name>A0A0G0VR70_9BACT</name>
<comment type="caution">
    <text evidence="2">The sequence shown here is derived from an EMBL/GenBank/DDBJ whole genome shotgun (WGS) entry which is preliminary data.</text>
</comment>
<dbReference type="AlphaFoldDB" id="A0A0G0VR70"/>